<evidence type="ECO:0000313" key="2">
    <source>
        <dbReference type="Proteomes" id="UP000217265"/>
    </source>
</evidence>
<dbReference type="KEGG" id="vbh:CMV30_15055"/>
<dbReference type="AlphaFoldDB" id="A0A290Q8X9"/>
<dbReference type="Proteomes" id="UP000217265">
    <property type="component" value="Chromosome"/>
</dbReference>
<reference evidence="1 2" key="1">
    <citation type="submission" date="2017-09" db="EMBL/GenBank/DDBJ databases">
        <title>Complete genome sequence of Verrucomicrobial strain HZ-65, isolated from freshwater.</title>
        <authorList>
            <person name="Choi A."/>
        </authorList>
    </citation>
    <scope>NUCLEOTIDE SEQUENCE [LARGE SCALE GENOMIC DNA]</scope>
    <source>
        <strain evidence="1 2">HZ-65</strain>
    </source>
</reference>
<keyword evidence="2" id="KW-1185">Reference proteome</keyword>
<proteinExistence type="predicted"/>
<protein>
    <submittedName>
        <fullName evidence="1">Uncharacterized protein</fullName>
    </submittedName>
</protein>
<sequence length="71" mass="7754">MAFAPEPYAKCVHRATEVIEVFSFKSPFSLSGEVARFDALWFAAKSVTYSQTGIHLKATVTMSAGSEFGVF</sequence>
<accession>A0A290Q8X9</accession>
<gene>
    <name evidence="1" type="ORF">CMV30_15055</name>
</gene>
<name>A0A290Q8X9_9BACT</name>
<dbReference type="EMBL" id="CP023344">
    <property type="protein sequence ID" value="ATC65165.1"/>
    <property type="molecule type" value="Genomic_DNA"/>
</dbReference>
<organism evidence="1 2">
    <name type="scientific">Nibricoccus aquaticus</name>
    <dbReference type="NCBI Taxonomy" id="2576891"/>
    <lineage>
        <taxon>Bacteria</taxon>
        <taxon>Pseudomonadati</taxon>
        <taxon>Verrucomicrobiota</taxon>
        <taxon>Opitutia</taxon>
        <taxon>Opitutales</taxon>
        <taxon>Opitutaceae</taxon>
        <taxon>Nibricoccus</taxon>
    </lineage>
</organism>
<evidence type="ECO:0000313" key="1">
    <source>
        <dbReference type="EMBL" id="ATC65165.1"/>
    </source>
</evidence>